<dbReference type="RefSeq" id="XP_003742229.2">
    <property type="nucleotide sequence ID" value="XM_003742181.2"/>
</dbReference>
<dbReference type="InterPro" id="IPR040676">
    <property type="entry name" value="DUF5641"/>
</dbReference>
<dbReference type="InterPro" id="IPR001584">
    <property type="entry name" value="Integrase_cat-core"/>
</dbReference>
<protein>
    <submittedName>
        <fullName evidence="4">Uncharacterized protein LOC100900023</fullName>
    </submittedName>
</protein>
<accession>A0AAJ6VXD3</accession>
<dbReference type="InterPro" id="IPR005312">
    <property type="entry name" value="DUF1759"/>
</dbReference>
<dbReference type="SUPFAM" id="SSF53098">
    <property type="entry name" value="Ribonuclease H-like"/>
    <property type="match status" value="1"/>
</dbReference>
<reference evidence="4" key="1">
    <citation type="submission" date="2025-08" db="UniProtKB">
        <authorList>
            <consortium name="RefSeq"/>
        </authorList>
    </citation>
    <scope>IDENTIFICATION</scope>
</reference>
<dbReference type="InterPro" id="IPR012337">
    <property type="entry name" value="RNaseH-like_sf"/>
</dbReference>
<feature type="region of interest" description="Disordered" evidence="1">
    <location>
        <begin position="1"/>
        <end position="24"/>
    </location>
</feature>
<dbReference type="GO" id="GO:0071897">
    <property type="term" value="P:DNA biosynthetic process"/>
    <property type="evidence" value="ECO:0007669"/>
    <property type="project" value="UniProtKB-ARBA"/>
</dbReference>
<dbReference type="GO" id="GO:0015074">
    <property type="term" value="P:DNA integration"/>
    <property type="evidence" value="ECO:0007669"/>
    <property type="project" value="InterPro"/>
</dbReference>
<dbReference type="PROSITE" id="PS50994">
    <property type="entry name" value="INTEGRASE"/>
    <property type="match status" value="1"/>
</dbReference>
<dbReference type="Pfam" id="PF05380">
    <property type="entry name" value="Peptidase_A17"/>
    <property type="match status" value="1"/>
</dbReference>
<dbReference type="GeneID" id="100900023"/>
<dbReference type="InterPro" id="IPR043502">
    <property type="entry name" value="DNA/RNA_pol_sf"/>
</dbReference>
<feature type="compositionally biased region" description="Low complexity" evidence="1">
    <location>
        <begin position="375"/>
        <end position="386"/>
    </location>
</feature>
<dbReference type="PANTHER" id="PTHR47331:SF5">
    <property type="entry name" value="RIBONUCLEASE H"/>
    <property type="match status" value="1"/>
</dbReference>
<dbReference type="Proteomes" id="UP000694867">
    <property type="component" value="Unplaced"/>
</dbReference>
<dbReference type="GO" id="GO:0042575">
    <property type="term" value="C:DNA polymerase complex"/>
    <property type="evidence" value="ECO:0007669"/>
    <property type="project" value="UniProtKB-ARBA"/>
</dbReference>
<dbReference type="InterPro" id="IPR008042">
    <property type="entry name" value="Retrotrans_Pao"/>
</dbReference>
<organism evidence="3 4">
    <name type="scientific">Galendromus occidentalis</name>
    <name type="common">western predatory mite</name>
    <dbReference type="NCBI Taxonomy" id="34638"/>
    <lineage>
        <taxon>Eukaryota</taxon>
        <taxon>Metazoa</taxon>
        <taxon>Ecdysozoa</taxon>
        <taxon>Arthropoda</taxon>
        <taxon>Chelicerata</taxon>
        <taxon>Arachnida</taxon>
        <taxon>Acari</taxon>
        <taxon>Parasitiformes</taxon>
        <taxon>Mesostigmata</taxon>
        <taxon>Gamasina</taxon>
        <taxon>Phytoseioidea</taxon>
        <taxon>Phytoseiidae</taxon>
        <taxon>Typhlodrominae</taxon>
        <taxon>Galendromus</taxon>
    </lineage>
</organism>
<proteinExistence type="predicted"/>
<sequence length="1825" mass="205725">MASNESTDEESVAPTAEEIYEEQKRELQTARSLLSRAVNRVKAVIAKDPNPTTLTELRAARDSLRELAKRLAKATKAVLRSRQIAHETREAEIKKDLDYEEKINDINFDINSYLWKNDPDAASDGSRRASNSIQQEAIADPPKMNSTMTGNTPAPKNTWKEILQRIPKFEGDPTKFKRWRNAFCLYVDAASMDDLEKFELLLKTVNDSVAKCIMSLEVSAANYVSARNKIFDMYGDIVMAEDQHVDNLMEACTRKDVHENKSFVNFVTDVSQSIESLVALGNSYEGMSVFATRFILKALPYDRKRRFDDAYAMVSEQDRECRLKALLDFLRAEQKQVGRLTLVFKAGASTSIANRKNKFGNPGDSLRNRFNPQRASPAGPSGSISSQHAFAATTSSPSIDHSCIFCSESHSSSKCKNQMSLEERRKCATSKGACFRCLARNHLAIKCKAKGCAKCKGSHHILLCGKPEESISSAAAVVEEQPPASTNSIKIVDVAEKRLPTGYVEVLSEDCKAIGRIVLDTGSQKTLITNKFADLLHAKQVGSETFYMHSAGHASPKRYKGRIVEITLKSRFSNAHLMIVATALPVVVEGNLPDANFKENLRTIADCNEGDWETDINILTGVDFLYPILGQNIRKVSSFIAIETLFGYFLCGTGCHQEIKLNPALVEAIKKKRDSWDGDRGRGHSDPTVSLAATVKSKFDPDDIAFLWETEIMGIEPYFEETDEAPNEEMRQFFRETTKRKEDGRYVIQLPFKPNIDTLGDNRALTEQRLRGFLSKAKRDRDFLAAVDAEMRDLLNQGFIELTEAPKPGEKSHYLPLLAVIKKPATANTKMKVRVVNDASARSRDAAGLNDVLHQGENLIADIALVILQFRQQKIVISADIERAYLQYEITPSTGSAMAGNAIVSAAFGLVNAPFTHCAGIIHHIENEIKRKPERKELLEYVKKWFYVDDLIAGATDVDKGINVVETLRDSFEAGCLPLKKWATSSPELGEYIQRSHPDSTVTFRDENFKFLGVRWNQKLDALHIDISQTLDFFRSCEPSKRTLLKGASRIFDPCGLNAPILLGMKKLLQIHWQRRYDWDFKLTGEGLEEFRGVAERLENAKGISVARSYLGPNGDAKGAQLELHVFSDASLTGYGCVAYTRDVSDIRNVNVSFIMAKGRVAPLKGHWSINRLELLGAIVATRVAKKIMEATTRKFSSVNFWCDNAAVLGWIRDRPQRWRSFVQNRIEEIQASTNANQRRFVRSKDNPADLVSRSSTLETEELRDFWMRGPEWLSTNRGPEDHNLNPEDFEHEVVNERRAQCVVGAVTTKAESIGVRSFSSWAKTVRVVAYVLRWKKFKRVAKPQWLIPITTEEYEAAERAILGNIQRQHFAAELDSGLEDLSKKSQLYQYNPFVDKHNLIRCRSRLTNLRDVDFETANPIILPGENELVELYVQWMHSEICGHAGSVQGIMHRVRRRFLILRCRRVASRVVNKCMVCVKFRAKAAAEPVPELPKFRVETVAAFAMTGVDATGPITAKNREGKKSSAYIMLFCCPVSRAVRMELVENLSTYEFLLAMRRFYNRNPTVQCFFSDNAASFRRAAKEVKILFDLARTEATQSFLNKHRISWKFNTERAAWRNGFVERLVGIIKKPLRKIVGKNFLPFRELETVLTDIEKIVNDRPLTCVSNSPDEMLPISPSDLLYGNKVCPALPEINEALEVVNLASPNVLSERWKNQANILNAFWNRFRREYLIQLKSNQGAKPVKSRPLRVGDVVLIDDPAPSRSFWPMARVQSMCGGEGTSDGRKRTCIIKLTNGRTLKRPIQLLYRLDVTEDTSEAVGGGLRN</sequence>
<dbReference type="GO" id="GO:0003676">
    <property type="term" value="F:nucleic acid binding"/>
    <property type="evidence" value="ECO:0007669"/>
    <property type="project" value="InterPro"/>
</dbReference>
<evidence type="ECO:0000313" key="4">
    <source>
        <dbReference type="RefSeq" id="XP_003742229.2"/>
    </source>
</evidence>
<gene>
    <name evidence="4" type="primary">LOC100900023</name>
</gene>
<evidence type="ECO:0000313" key="3">
    <source>
        <dbReference type="Proteomes" id="UP000694867"/>
    </source>
</evidence>
<feature type="compositionally biased region" description="Acidic residues" evidence="1">
    <location>
        <begin position="1"/>
        <end position="11"/>
    </location>
</feature>
<dbReference type="InterPro" id="IPR036397">
    <property type="entry name" value="RNaseH_sf"/>
</dbReference>
<dbReference type="PANTHER" id="PTHR47331">
    <property type="entry name" value="PHD-TYPE DOMAIN-CONTAINING PROTEIN"/>
    <property type="match status" value="1"/>
</dbReference>
<dbReference type="SUPFAM" id="SSF56672">
    <property type="entry name" value="DNA/RNA polymerases"/>
    <property type="match status" value="1"/>
</dbReference>
<feature type="domain" description="Integrase catalytic" evidence="2">
    <location>
        <begin position="1490"/>
        <end position="1686"/>
    </location>
</feature>
<keyword evidence="3" id="KW-1185">Reference proteome</keyword>
<evidence type="ECO:0000259" key="2">
    <source>
        <dbReference type="PROSITE" id="PS50994"/>
    </source>
</evidence>
<evidence type="ECO:0000256" key="1">
    <source>
        <dbReference type="SAM" id="MobiDB-lite"/>
    </source>
</evidence>
<dbReference type="Pfam" id="PF03564">
    <property type="entry name" value="DUF1759"/>
    <property type="match status" value="1"/>
</dbReference>
<dbReference type="Gene3D" id="3.30.420.10">
    <property type="entry name" value="Ribonuclease H-like superfamily/Ribonuclease H"/>
    <property type="match status" value="1"/>
</dbReference>
<dbReference type="Pfam" id="PF18701">
    <property type="entry name" value="DUF5641"/>
    <property type="match status" value="1"/>
</dbReference>
<dbReference type="KEGG" id="goe:100900023"/>
<name>A0AAJ6VXD3_9ACAR</name>
<feature type="region of interest" description="Disordered" evidence="1">
    <location>
        <begin position="355"/>
        <end position="390"/>
    </location>
</feature>